<dbReference type="InterPro" id="IPR055414">
    <property type="entry name" value="LRR_R13L4/SHOC2-like"/>
</dbReference>
<proteinExistence type="predicted"/>
<evidence type="ECO:0000256" key="1">
    <source>
        <dbReference type="ARBA" id="ARBA00022737"/>
    </source>
</evidence>
<evidence type="ECO:0000313" key="6">
    <source>
        <dbReference type="EMBL" id="KMS96021.1"/>
    </source>
</evidence>
<dbReference type="GO" id="GO:0006952">
    <property type="term" value="P:defense response"/>
    <property type="evidence" value="ECO:0007669"/>
    <property type="project" value="UniProtKB-KW"/>
</dbReference>
<dbReference type="PANTHER" id="PTHR47186:SF3">
    <property type="entry name" value="OS09G0267800 PROTEIN"/>
    <property type="match status" value="1"/>
</dbReference>
<dbReference type="AlphaFoldDB" id="A0A0J8B4Z3"/>
<dbReference type="InterPro" id="IPR032675">
    <property type="entry name" value="LRR_dom_sf"/>
</dbReference>
<name>A0A0J8B4Z3_BETVV</name>
<dbReference type="Gramene" id="KMS96021">
    <property type="protein sequence ID" value="KMS96021"/>
    <property type="gene ID" value="BVRB_002800"/>
</dbReference>
<dbReference type="InterPro" id="IPR041118">
    <property type="entry name" value="Rx_N"/>
</dbReference>
<dbReference type="PANTHER" id="PTHR47186">
    <property type="entry name" value="LEUCINE-RICH REPEAT-CONTAINING PROTEIN 57"/>
    <property type="match status" value="1"/>
</dbReference>
<evidence type="ECO:0000256" key="2">
    <source>
        <dbReference type="ARBA" id="ARBA00022741"/>
    </source>
</evidence>
<accession>A0A0J8B4Z3</accession>
<gene>
    <name evidence="6" type="ORF">BVRB_002800</name>
</gene>
<evidence type="ECO:0000313" key="7">
    <source>
        <dbReference type="Proteomes" id="UP000035740"/>
    </source>
</evidence>
<organism evidence="6 7">
    <name type="scientific">Beta vulgaris subsp. vulgaris</name>
    <name type="common">Beet</name>
    <dbReference type="NCBI Taxonomy" id="3555"/>
    <lineage>
        <taxon>Eukaryota</taxon>
        <taxon>Viridiplantae</taxon>
        <taxon>Streptophyta</taxon>
        <taxon>Embryophyta</taxon>
        <taxon>Tracheophyta</taxon>
        <taxon>Spermatophyta</taxon>
        <taxon>Magnoliopsida</taxon>
        <taxon>eudicotyledons</taxon>
        <taxon>Gunneridae</taxon>
        <taxon>Pentapetalae</taxon>
        <taxon>Caryophyllales</taxon>
        <taxon>Chenopodiaceae</taxon>
        <taxon>Betoideae</taxon>
        <taxon>Beta</taxon>
    </lineage>
</organism>
<dbReference type="SUPFAM" id="SSF52058">
    <property type="entry name" value="L domain-like"/>
    <property type="match status" value="2"/>
</dbReference>
<protein>
    <submittedName>
        <fullName evidence="6">Uncharacterized protein</fullName>
    </submittedName>
</protein>
<keyword evidence="2" id="KW-0547">Nucleotide-binding</keyword>
<dbReference type="Proteomes" id="UP000035740">
    <property type="component" value="Unassembled WGS sequence"/>
</dbReference>
<reference evidence="6 7" key="1">
    <citation type="journal article" date="2014" name="Nature">
        <title>The genome of the recently domesticated crop plant sugar beet (Beta vulgaris).</title>
        <authorList>
            <person name="Dohm J.C."/>
            <person name="Minoche A.E."/>
            <person name="Holtgrawe D."/>
            <person name="Capella-Gutierrez S."/>
            <person name="Zakrzewski F."/>
            <person name="Tafer H."/>
            <person name="Rupp O."/>
            <person name="Sorensen T.R."/>
            <person name="Stracke R."/>
            <person name="Reinhardt R."/>
            <person name="Goesmann A."/>
            <person name="Kraft T."/>
            <person name="Schulz B."/>
            <person name="Stadler P.F."/>
            <person name="Schmidt T."/>
            <person name="Gabaldon T."/>
            <person name="Lehrach H."/>
            <person name="Weisshaar B."/>
            <person name="Himmelbauer H."/>
        </authorList>
    </citation>
    <scope>NUCLEOTIDE SEQUENCE [LARGE SCALE GENOMIC DNA]</scope>
    <source>
        <tissue evidence="6">Taproot</tissue>
    </source>
</reference>
<dbReference type="Gene3D" id="3.80.10.10">
    <property type="entry name" value="Ribonuclease Inhibitor"/>
    <property type="match status" value="3"/>
</dbReference>
<dbReference type="Pfam" id="PF23598">
    <property type="entry name" value="LRR_14"/>
    <property type="match status" value="1"/>
</dbReference>
<keyword evidence="3" id="KW-0611">Plant defense</keyword>
<evidence type="ECO:0000256" key="3">
    <source>
        <dbReference type="ARBA" id="ARBA00022821"/>
    </source>
</evidence>
<keyword evidence="1" id="KW-0677">Repeat</keyword>
<dbReference type="GO" id="GO:0000166">
    <property type="term" value="F:nucleotide binding"/>
    <property type="evidence" value="ECO:0007669"/>
    <property type="project" value="UniProtKB-KW"/>
</dbReference>
<dbReference type="OrthoDB" id="1429443at2759"/>
<feature type="domain" description="Disease resistance R13L4/SHOC-2-like LRR" evidence="5">
    <location>
        <begin position="154"/>
        <end position="445"/>
    </location>
</feature>
<keyword evidence="7" id="KW-1185">Reference proteome</keyword>
<dbReference type="EMBL" id="KQ090415">
    <property type="protein sequence ID" value="KMS96021.1"/>
    <property type="molecule type" value="Genomic_DNA"/>
</dbReference>
<dbReference type="OMA" id="RNINIIW"/>
<dbReference type="eggNOG" id="KOG4658">
    <property type="taxonomic scope" value="Eukaryota"/>
</dbReference>
<evidence type="ECO:0000259" key="5">
    <source>
        <dbReference type="Pfam" id="PF23598"/>
    </source>
</evidence>
<feature type="domain" description="Disease resistance N-terminal" evidence="4">
    <location>
        <begin position="9"/>
        <end position="98"/>
    </location>
</feature>
<dbReference type="Gene3D" id="1.20.5.4130">
    <property type="match status" value="1"/>
</dbReference>
<dbReference type="Pfam" id="PF18052">
    <property type="entry name" value="Rx_N"/>
    <property type="match status" value="1"/>
</dbReference>
<sequence length="735" mass="84700">MAGIMSNLVAKALSSLGQSAFKEAASWWGARDDLKKLENSMRMIQARVRDAEKYQEDEGSDAVKEWLRRLNLVLYQADDLFDHILTVDSRKQRRRRNKEVWFLSTRLSRPPCLNWKMAREIKCIKEQLDDLKSDMTGLNLRSKAPQSLRNSRMLRSLLFFPSSAGSEVFLITRFQSLRVLSLKKMRIVTIPDSIGKLIHLRYLNLHKSDIECLPQPISRLENLQTLKLRKCRKLKELPRDFTEMPNLKHLVIANSGLTELPSEFGTMTSLQELDEFIVGERNGIDSVPALNLMRNLHIKFRKWRNGVVLEAQRATLMYSKRLSYLTLDWNLEGEEATPSEMVAMLTHLQLPPNIKYLHICFYRGDKMPCKWLDGLSRLVSIYIIGCDNCRVLPHLSQLPHLKDLHLEGLNALEYVEDEDDIWVSGKCGYGYATNYFPTLEALKLDELPRLKQWTRPLRIGGERQQQRHQLLFRCLLQITVKGCQQLVWMPLALKLESLEVSRGNGRLFKSNVESINDEEGSSTLYTSLKNLKIDESNNALEFLSISSRLCNLETLTIQKCDKLMSLEIECPSSIRNINIIWCTKFSNISNIVKGDFPFLETLVIWNNSEVLEEEEEGKATTTIRNWQGLTSVRHLDLWDLKKLPPGIACLTKLQFLEIGNVENLTALPEQLGNLTLLSELSILKCPKLKLLPLSLQGLTSLQTLFIRDCPYLEERYKKPYGQDCHLLQHIPHLDV</sequence>
<evidence type="ECO:0000259" key="4">
    <source>
        <dbReference type="Pfam" id="PF18052"/>
    </source>
</evidence>